<protein>
    <recommendedName>
        <fullName evidence="4">Lipoprotein</fullName>
    </recommendedName>
</protein>
<dbReference type="RefSeq" id="WP_311595651.1">
    <property type="nucleotide sequence ID" value="NZ_JAVRFG010000003.1"/>
</dbReference>
<sequence length="122" mass="13377">MTADLKGLTFKDGEVPQATEGSSTLASYQDGRAEQRFAELERALAACRSFEGEGYIGPFKATVKAERTAEFGGEAVAYRVTIPMEPEQPGDRNEQHVVVRTGNTIATFRELSIGKDLFFPRS</sequence>
<evidence type="ECO:0000313" key="3">
    <source>
        <dbReference type="Proteomes" id="UP001180556"/>
    </source>
</evidence>
<evidence type="ECO:0000256" key="1">
    <source>
        <dbReference type="SAM" id="MobiDB-lite"/>
    </source>
</evidence>
<proteinExistence type="predicted"/>
<comment type="caution">
    <text evidence="2">The sequence shown here is derived from an EMBL/GenBank/DDBJ whole genome shotgun (WGS) entry which is preliminary data.</text>
</comment>
<organism evidence="2 3">
    <name type="scientific">Streptomyces stephensoniae</name>
    <dbReference type="NCBI Taxonomy" id="3375367"/>
    <lineage>
        <taxon>Bacteria</taxon>
        <taxon>Bacillati</taxon>
        <taxon>Actinomycetota</taxon>
        <taxon>Actinomycetes</taxon>
        <taxon>Kitasatosporales</taxon>
        <taxon>Streptomycetaceae</taxon>
        <taxon>Streptomyces</taxon>
    </lineage>
</organism>
<reference evidence="3" key="1">
    <citation type="submission" date="2023-07" db="EMBL/GenBank/DDBJ databases">
        <title>30 novel species of actinomycetes from the DSMZ collection.</title>
        <authorList>
            <person name="Nouioui I."/>
        </authorList>
    </citation>
    <scope>NUCLEOTIDE SEQUENCE [LARGE SCALE GENOMIC DNA]</scope>
    <source>
        <strain evidence="3">DSM 40932</strain>
    </source>
</reference>
<feature type="region of interest" description="Disordered" evidence="1">
    <location>
        <begin position="1"/>
        <end position="29"/>
    </location>
</feature>
<dbReference type="Proteomes" id="UP001180556">
    <property type="component" value="Unassembled WGS sequence"/>
</dbReference>
<name>A0ABU2VVS4_9ACTN</name>
<evidence type="ECO:0000313" key="2">
    <source>
        <dbReference type="EMBL" id="MDT0489403.1"/>
    </source>
</evidence>
<keyword evidence="3" id="KW-1185">Reference proteome</keyword>
<accession>A0ABU2VVS4</accession>
<dbReference type="EMBL" id="JAVRFG010000003">
    <property type="protein sequence ID" value="MDT0489403.1"/>
    <property type="molecule type" value="Genomic_DNA"/>
</dbReference>
<gene>
    <name evidence="2" type="ORF">RM717_02650</name>
</gene>
<evidence type="ECO:0008006" key="4">
    <source>
        <dbReference type="Google" id="ProtNLM"/>
    </source>
</evidence>